<gene>
    <name evidence="1" type="ORF">CYJ76_11970</name>
</gene>
<organism evidence="1 2">
    <name type="scientific">Kytococcus schroeteri</name>
    <dbReference type="NCBI Taxonomy" id="138300"/>
    <lineage>
        <taxon>Bacteria</taxon>
        <taxon>Bacillati</taxon>
        <taxon>Actinomycetota</taxon>
        <taxon>Actinomycetes</taxon>
        <taxon>Micrococcales</taxon>
        <taxon>Kytococcaceae</taxon>
        <taxon>Kytococcus</taxon>
    </lineage>
</organism>
<name>A0A2I1P7R0_9MICO</name>
<dbReference type="EMBL" id="PKIZ01000156">
    <property type="protein sequence ID" value="PKZ40657.1"/>
    <property type="molecule type" value="Genomic_DNA"/>
</dbReference>
<feature type="non-terminal residue" evidence="1">
    <location>
        <position position="1"/>
    </location>
</feature>
<comment type="caution">
    <text evidence="1">The sequence shown here is derived from an EMBL/GenBank/DDBJ whole genome shotgun (WGS) entry which is preliminary data.</text>
</comment>
<dbReference type="Proteomes" id="UP000234206">
    <property type="component" value="Unassembled WGS sequence"/>
</dbReference>
<accession>A0A2I1P7R0</accession>
<protein>
    <submittedName>
        <fullName evidence="1">Uncharacterized protein</fullName>
    </submittedName>
</protein>
<evidence type="ECO:0000313" key="2">
    <source>
        <dbReference type="Proteomes" id="UP000234206"/>
    </source>
</evidence>
<evidence type="ECO:0000313" key="1">
    <source>
        <dbReference type="EMBL" id="PKZ40657.1"/>
    </source>
</evidence>
<feature type="non-terminal residue" evidence="1">
    <location>
        <position position="103"/>
    </location>
</feature>
<dbReference type="AlphaFoldDB" id="A0A2I1P7R0"/>
<proteinExistence type="predicted"/>
<keyword evidence="2" id="KW-1185">Reference proteome</keyword>
<sequence>IVNTTHGSDHIKANILNPHPVCNSGEDYRTVVYKVDDKFTPAGTISATNQSKNTIPLTQELSKTQTISISIKGDRTETTSVNLGGEGSAKDAKGSVGIAYELA</sequence>
<reference evidence="1 2" key="1">
    <citation type="submission" date="2017-12" db="EMBL/GenBank/DDBJ databases">
        <title>Phylogenetic diversity of female urinary microbiome.</title>
        <authorList>
            <person name="Thomas-White K."/>
            <person name="Wolfe A.J."/>
        </authorList>
    </citation>
    <scope>NUCLEOTIDE SEQUENCE [LARGE SCALE GENOMIC DNA]</scope>
    <source>
        <strain evidence="1 2">UMB1298</strain>
    </source>
</reference>